<dbReference type="InterPro" id="IPR003265">
    <property type="entry name" value="HhH-GPD_domain"/>
</dbReference>
<dbReference type="Gene3D" id="3.30.310.40">
    <property type="match status" value="1"/>
</dbReference>
<evidence type="ECO:0000256" key="12">
    <source>
        <dbReference type="SAM" id="MobiDB-lite"/>
    </source>
</evidence>
<dbReference type="Gene3D" id="1.10.1670.10">
    <property type="entry name" value="Helix-hairpin-Helix base-excision DNA repair enzymes (C-terminal)"/>
    <property type="match status" value="1"/>
</dbReference>
<accession>A0A9P8CXB1</accession>
<evidence type="ECO:0000256" key="11">
    <source>
        <dbReference type="ARBA" id="ARBA00044632"/>
    </source>
</evidence>
<gene>
    <name evidence="14" type="ORF">KVV02_006807</name>
</gene>
<dbReference type="InterPro" id="IPR003010">
    <property type="entry name" value="C-N_Hydrolase"/>
</dbReference>
<protein>
    <recommendedName>
        <fullName evidence="3">DNA-(apurinic or apyrimidinic site) lyase</fullName>
        <ecNumber evidence="3">4.2.99.18</ecNumber>
    </recommendedName>
</protein>
<evidence type="ECO:0000256" key="4">
    <source>
        <dbReference type="ARBA" id="ARBA00022763"/>
    </source>
</evidence>
<evidence type="ECO:0000256" key="8">
    <source>
        <dbReference type="ARBA" id="ARBA00023242"/>
    </source>
</evidence>
<comment type="similarity">
    <text evidence="2">Belongs to the type-1 OGG1 family.</text>
</comment>
<dbReference type="Pfam" id="PF00795">
    <property type="entry name" value="CN_hydrolase"/>
    <property type="match status" value="1"/>
</dbReference>
<dbReference type="PANTHER" id="PTHR23088:SF27">
    <property type="entry name" value="DEAMINATED GLUTATHIONE AMIDASE"/>
    <property type="match status" value="1"/>
</dbReference>
<dbReference type="EMBL" id="JAIFTL010000116">
    <property type="protein sequence ID" value="KAG9323092.1"/>
    <property type="molecule type" value="Genomic_DNA"/>
</dbReference>
<organism evidence="14 15">
    <name type="scientific">Mortierella alpina</name>
    <name type="common">Oleaginous fungus</name>
    <name type="synonym">Mortierella renispora</name>
    <dbReference type="NCBI Taxonomy" id="64518"/>
    <lineage>
        <taxon>Eukaryota</taxon>
        <taxon>Fungi</taxon>
        <taxon>Fungi incertae sedis</taxon>
        <taxon>Mucoromycota</taxon>
        <taxon>Mortierellomycotina</taxon>
        <taxon>Mortierellomycetes</taxon>
        <taxon>Mortierellales</taxon>
        <taxon>Mortierellaceae</taxon>
        <taxon>Mortierella</taxon>
    </lineage>
</organism>
<dbReference type="GO" id="GO:0006289">
    <property type="term" value="P:nucleotide-excision repair"/>
    <property type="evidence" value="ECO:0007669"/>
    <property type="project" value="InterPro"/>
</dbReference>
<dbReference type="Gene3D" id="1.10.340.30">
    <property type="entry name" value="Hypothetical protein, domain 2"/>
    <property type="match status" value="1"/>
</dbReference>
<feature type="region of interest" description="Disordered" evidence="12">
    <location>
        <begin position="1"/>
        <end position="44"/>
    </location>
</feature>
<dbReference type="FunFam" id="1.10.1670.10:FF:000005">
    <property type="entry name" value="N-glycosylase/DNA lyase OGG1"/>
    <property type="match status" value="1"/>
</dbReference>
<dbReference type="GO" id="GO:0006285">
    <property type="term" value="P:base-excision repair, AP site formation"/>
    <property type="evidence" value="ECO:0007669"/>
    <property type="project" value="UniProtKB-ARBA"/>
</dbReference>
<comment type="caution">
    <text evidence="14">The sequence shown here is derived from an EMBL/GenBank/DDBJ whole genome shotgun (WGS) entry which is preliminary data.</text>
</comment>
<dbReference type="CDD" id="cd00056">
    <property type="entry name" value="ENDO3c"/>
    <property type="match status" value="1"/>
</dbReference>
<dbReference type="SMART" id="SM00478">
    <property type="entry name" value="ENDO3c"/>
    <property type="match status" value="1"/>
</dbReference>
<dbReference type="SUPFAM" id="SSF55945">
    <property type="entry name" value="TATA-box binding protein-like"/>
    <property type="match status" value="1"/>
</dbReference>
<dbReference type="InterPro" id="IPR045254">
    <property type="entry name" value="Nit1/2_C-N_Hydrolase"/>
</dbReference>
<dbReference type="AlphaFoldDB" id="A0A9P8CXB1"/>
<keyword evidence="4" id="KW-0227">DNA damage</keyword>
<dbReference type="SUPFAM" id="SSF56317">
    <property type="entry name" value="Carbon-nitrogen hydrolase"/>
    <property type="match status" value="1"/>
</dbReference>
<dbReference type="Proteomes" id="UP000717515">
    <property type="component" value="Unassembled WGS sequence"/>
</dbReference>
<evidence type="ECO:0000256" key="3">
    <source>
        <dbReference type="ARBA" id="ARBA00012720"/>
    </source>
</evidence>
<keyword evidence="10" id="KW-0326">Glycosidase</keyword>
<keyword evidence="6" id="KW-0234">DNA repair</keyword>
<dbReference type="GO" id="GO:0005634">
    <property type="term" value="C:nucleus"/>
    <property type="evidence" value="ECO:0007669"/>
    <property type="project" value="UniProtKB-SubCell"/>
</dbReference>
<dbReference type="InterPro" id="IPR012904">
    <property type="entry name" value="OGG_N"/>
</dbReference>
<dbReference type="Gene3D" id="3.60.110.10">
    <property type="entry name" value="Carbon-nitrogen hydrolase"/>
    <property type="match status" value="1"/>
</dbReference>
<dbReference type="GO" id="GO:0003684">
    <property type="term" value="F:damaged DNA binding"/>
    <property type="evidence" value="ECO:0007669"/>
    <property type="project" value="InterPro"/>
</dbReference>
<keyword evidence="9" id="KW-0511">Multifunctional enzyme</keyword>
<proteinExistence type="inferred from homology"/>
<comment type="catalytic activity">
    <reaction evidence="11">
        <text>2'-deoxyribonucleotide-(2'-deoxyribose 5'-phosphate)-2'-deoxyribonucleotide-DNA = a 3'-end 2'-deoxyribonucleotide-(2,3-dehydro-2,3-deoxyribose 5'-phosphate)-DNA + a 5'-end 5'-phospho-2'-deoxyribonucleoside-DNA + H(+)</text>
        <dbReference type="Rhea" id="RHEA:66592"/>
        <dbReference type="Rhea" id="RHEA-COMP:13180"/>
        <dbReference type="Rhea" id="RHEA-COMP:16897"/>
        <dbReference type="Rhea" id="RHEA-COMP:17067"/>
        <dbReference type="ChEBI" id="CHEBI:15378"/>
        <dbReference type="ChEBI" id="CHEBI:136412"/>
        <dbReference type="ChEBI" id="CHEBI:157695"/>
        <dbReference type="ChEBI" id="CHEBI:167181"/>
        <dbReference type="EC" id="4.2.99.18"/>
    </reaction>
</comment>
<dbReference type="GO" id="GO:0140078">
    <property type="term" value="F:class I DNA-(apurinic or apyrimidinic site) endonuclease activity"/>
    <property type="evidence" value="ECO:0007669"/>
    <property type="project" value="UniProtKB-EC"/>
</dbReference>
<name>A0A9P8CXB1_MORAP</name>
<keyword evidence="5" id="KW-0378">Hydrolase</keyword>
<feature type="domain" description="CN hydrolase" evidence="13">
    <location>
        <begin position="482"/>
        <end position="731"/>
    </location>
</feature>
<dbReference type="PROSITE" id="PS50263">
    <property type="entry name" value="CN_HYDROLASE"/>
    <property type="match status" value="1"/>
</dbReference>
<feature type="compositionally biased region" description="Polar residues" evidence="12">
    <location>
        <begin position="25"/>
        <end position="43"/>
    </location>
</feature>
<evidence type="ECO:0000313" key="14">
    <source>
        <dbReference type="EMBL" id="KAG9323092.1"/>
    </source>
</evidence>
<dbReference type="InterPro" id="IPR011257">
    <property type="entry name" value="DNA_glycosylase"/>
</dbReference>
<dbReference type="SUPFAM" id="SSF48150">
    <property type="entry name" value="DNA-glycosylase"/>
    <property type="match status" value="1"/>
</dbReference>
<evidence type="ECO:0000256" key="1">
    <source>
        <dbReference type="ARBA" id="ARBA00004123"/>
    </source>
</evidence>
<sequence>MMSALTRTTRKRALSQATAPRITGGVSTKAPTQQKPSTPSALPSKTIPKLLAPVLVRPSSWISIDVPRSELDLSTTLKCGQSFRWIREHRELPSGEISPPTWSCVLDHRLWCLREADHGFQFRTFRPSTTAAILPAAAAALENGATVPQQQEKERKEEEEQDKEFLRNYLQLDVPLTDLYAKWSKDDANFKAKAPLFPGVRILRQDPALKLCQEYGPPLTIPPEDADDSPKTFYGFPVMAELAKDGVEETLRRLGFGYRAKYIAMTAKMIQAMDHGEDWLRGLRNLPYEEAHSALLTLQGVGPKVADCICLMSLDKHGAIPVDTHVWQIAVRDYKFRYEGKVPKTITSAIYKAVGKHFVDLFGEYSGWASSVLFAADLRTIEGRVKIEDTDGMTSVEVKAEPKENEATLLLLSSIKVEEQDLVKLKVAEIELSREDQDTGSIVRQSLKDIKSEPSPLLSATVLPTPAAAVGRRHIAHTMEPFKIAVAQFCGGPSVTANLATCIRLMSQASSQAAKMIFFPEASDFIGNPPEEALTLAHPLTSGPFLTGLCAEAKQLGIWCSVGLHEKSPIAGRLYNSHVVINDQGAIVESYRKIHLFDVDILNGPRLMESTNTVAGDRLVPPVVTPVGQVGLGICYDLRFPELALALRKAGAEILTYPSAFTVKTGQAHWEVLLRSRAIETQSYVVAAAQVGQHSSKRTSYGHAMIVDPWGRVVGECDGENEGIAVVSIGLSTLQRIRTEMPVMNHRRYDVFP</sequence>
<evidence type="ECO:0000313" key="15">
    <source>
        <dbReference type="Proteomes" id="UP000717515"/>
    </source>
</evidence>
<evidence type="ECO:0000256" key="5">
    <source>
        <dbReference type="ARBA" id="ARBA00022801"/>
    </source>
</evidence>
<evidence type="ECO:0000259" key="13">
    <source>
        <dbReference type="PROSITE" id="PS50263"/>
    </source>
</evidence>
<dbReference type="InterPro" id="IPR023170">
    <property type="entry name" value="HhH_base_excis_C"/>
</dbReference>
<dbReference type="InterPro" id="IPR036526">
    <property type="entry name" value="C-N_Hydrolase_sf"/>
</dbReference>
<evidence type="ECO:0000256" key="2">
    <source>
        <dbReference type="ARBA" id="ARBA00010679"/>
    </source>
</evidence>
<dbReference type="PROSITE" id="PS01227">
    <property type="entry name" value="UPF0012"/>
    <property type="match status" value="1"/>
</dbReference>
<evidence type="ECO:0000256" key="6">
    <source>
        <dbReference type="ARBA" id="ARBA00023204"/>
    </source>
</evidence>
<keyword evidence="8" id="KW-0539">Nucleus</keyword>
<dbReference type="GO" id="GO:0008534">
    <property type="term" value="F:oxidized purine nucleobase lesion DNA N-glycosylase activity"/>
    <property type="evidence" value="ECO:0007669"/>
    <property type="project" value="InterPro"/>
</dbReference>
<dbReference type="GO" id="GO:0016811">
    <property type="term" value="F:hydrolase activity, acting on carbon-nitrogen (but not peptide) bonds, in linear amides"/>
    <property type="evidence" value="ECO:0007669"/>
    <property type="project" value="InterPro"/>
</dbReference>
<dbReference type="PANTHER" id="PTHR23088">
    <property type="entry name" value="NITRILASE-RELATED"/>
    <property type="match status" value="1"/>
</dbReference>
<dbReference type="Pfam" id="PF07934">
    <property type="entry name" value="OGG_N"/>
    <property type="match status" value="1"/>
</dbReference>
<comment type="subcellular location">
    <subcellularLocation>
        <location evidence="1">Nucleus</location>
    </subcellularLocation>
</comment>
<dbReference type="InterPro" id="IPR001110">
    <property type="entry name" value="UPF0012_CS"/>
</dbReference>
<evidence type="ECO:0000256" key="7">
    <source>
        <dbReference type="ARBA" id="ARBA00023239"/>
    </source>
</evidence>
<evidence type="ECO:0000256" key="10">
    <source>
        <dbReference type="ARBA" id="ARBA00023295"/>
    </source>
</evidence>
<reference evidence="14" key="1">
    <citation type="submission" date="2021-07" db="EMBL/GenBank/DDBJ databases">
        <title>Draft genome of Mortierella alpina, strain LL118, isolated from an aspen leaf litter sample.</title>
        <authorList>
            <person name="Yang S."/>
            <person name="Vinatzer B.A."/>
        </authorList>
    </citation>
    <scope>NUCLEOTIDE SEQUENCE</scope>
    <source>
        <strain evidence="14">LL118</strain>
    </source>
</reference>
<dbReference type="CDD" id="cd07572">
    <property type="entry name" value="nit"/>
    <property type="match status" value="1"/>
</dbReference>
<dbReference type="EC" id="4.2.99.18" evidence="3"/>
<keyword evidence="7" id="KW-0456">Lyase</keyword>
<evidence type="ECO:0000256" key="9">
    <source>
        <dbReference type="ARBA" id="ARBA00023268"/>
    </source>
</evidence>